<sequence>MKRAFLILLLFSLAAFAGCSVQAGSNPPAPKIIDYRQSRIEFKAWPQVNFKGVRILLAENGRLASQGFAGARPADFERTLILFPSLPAGVSFTNRDQGYGPVVRDLRIAYFDRSGRLLKVDLMRRIDGVSTPPPGTVVAIEGLP</sequence>
<proteinExistence type="predicted"/>
<name>A0A1V5MK84_UNCT6</name>
<dbReference type="Proteomes" id="UP000485484">
    <property type="component" value="Unassembled WGS sequence"/>
</dbReference>
<comment type="caution">
    <text evidence="2">The sequence shown here is derived from an EMBL/GenBank/DDBJ whole genome shotgun (WGS) entry which is preliminary data.</text>
</comment>
<organism evidence="2">
    <name type="scientific">candidate division TA06 bacterium ADurb.Bin417</name>
    <dbReference type="NCBI Taxonomy" id="1852828"/>
    <lineage>
        <taxon>Bacteria</taxon>
        <taxon>Bacteria division TA06</taxon>
    </lineage>
</organism>
<feature type="signal peptide" evidence="1">
    <location>
        <begin position="1"/>
        <end position="17"/>
    </location>
</feature>
<keyword evidence="1" id="KW-0732">Signal</keyword>
<dbReference type="PROSITE" id="PS51257">
    <property type="entry name" value="PROKAR_LIPOPROTEIN"/>
    <property type="match status" value="1"/>
</dbReference>
<gene>
    <name evidence="2" type="ORF">BWY73_00206</name>
</gene>
<dbReference type="EMBL" id="MWAK01000014">
    <property type="protein sequence ID" value="OPZ93638.1"/>
    <property type="molecule type" value="Genomic_DNA"/>
</dbReference>
<dbReference type="AlphaFoldDB" id="A0A1V5MK84"/>
<evidence type="ECO:0000256" key="1">
    <source>
        <dbReference type="SAM" id="SignalP"/>
    </source>
</evidence>
<accession>A0A1V5MK84</accession>
<protein>
    <submittedName>
        <fullName evidence="2">Uncharacterized protein</fullName>
    </submittedName>
</protein>
<feature type="chain" id="PRO_5013296970" evidence="1">
    <location>
        <begin position="18"/>
        <end position="144"/>
    </location>
</feature>
<reference evidence="2" key="1">
    <citation type="submission" date="2017-02" db="EMBL/GenBank/DDBJ databases">
        <title>Delving into the versatile metabolic prowess of the omnipresent phylum Bacteroidetes.</title>
        <authorList>
            <person name="Nobu M.K."/>
            <person name="Mei R."/>
            <person name="Narihiro T."/>
            <person name="Kuroda K."/>
            <person name="Liu W.-T."/>
        </authorList>
    </citation>
    <scope>NUCLEOTIDE SEQUENCE</scope>
    <source>
        <strain evidence="2">ADurb.Bin417</strain>
    </source>
</reference>
<evidence type="ECO:0000313" key="2">
    <source>
        <dbReference type="EMBL" id="OPZ93638.1"/>
    </source>
</evidence>